<dbReference type="SUPFAM" id="SSF103473">
    <property type="entry name" value="MFS general substrate transporter"/>
    <property type="match status" value="1"/>
</dbReference>
<evidence type="ECO:0000256" key="2">
    <source>
        <dbReference type="ARBA" id="ARBA00008338"/>
    </source>
</evidence>
<name>A0ABS5B6F3_9STRE</name>
<dbReference type="PANTHER" id="PTHR43077:SF10">
    <property type="entry name" value="TRANSPORT PERMEASE PROTEIN"/>
    <property type="match status" value="1"/>
</dbReference>
<feature type="transmembrane region" description="Helical" evidence="11">
    <location>
        <begin position="913"/>
        <end position="937"/>
    </location>
</feature>
<evidence type="ECO:0000313" key="13">
    <source>
        <dbReference type="Proteomes" id="UP001519296"/>
    </source>
</evidence>
<feature type="transmembrane region" description="Helical" evidence="11">
    <location>
        <begin position="761"/>
        <end position="780"/>
    </location>
</feature>
<accession>A0ABS5B6F3</accession>
<evidence type="ECO:0000256" key="6">
    <source>
        <dbReference type="ARBA" id="ARBA00022989"/>
    </source>
</evidence>
<evidence type="ECO:0000256" key="7">
    <source>
        <dbReference type="ARBA" id="ARBA00023026"/>
    </source>
</evidence>
<feature type="transmembrane region" description="Helical" evidence="11">
    <location>
        <begin position="833"/>
        <end position="855"/>
    </location>
</feature>
<comment type="subcellular location">
    <subcellularLocation>
        <location evidence="1">Cell membrane</location>
        <topology evidence="1">Multi-pass membrane protein</topology>
    </subcellularLocation>
</comment>
<dbReference type="EMBL" id="PRDG01000008">
    <property type="protein sequence ID" value="MBP2624321.1"/>
    <property type="molecule type" value="Genomic_DNA"/>
</dbReference>
<proteinExistence type="inferred from homology"/>
<feature type="transmembrane region" description="Helical" evidence="11">
    <location>
        <begin position="801"/>
        <end position="821"/>
    </location>
</feature>
<evidence type="ECO:0000256" key="1">
    <source>
        <dbReference type="ARBA" id="ARBA00004651"/>
    </source>
</evidence>
<sequence length="948" mass="103690">MKNRILKYVGNAALIAVLLISVIGLNIIVQNNTRTNNEKKLKQSQATRLNVALVNEDRAVVADDREYNLGASYIKNIERDNSQNWSVVSRGSAEKGLKDGKYQLMVTIPNDFSSKVLDINSVQADRADIRYKVNAKGNLQVENDANKLAKDIVADLNKQLVDLYIASILSNLYTAQQNVQTISGVQTTNIGSYRNDLLQSALGARNFFPSLASMSNSSLTANTSLKSSLESYSNLYDSLDKSQTDYGKSLEELIKARANGKTSFEEFVTAVIGINNLSGQTQALYEKVQTTQDNLNVQITGSSLTNQQKTNEKNYTDLLANLDSQIAELKASIKTEDDKRSQQEQELTNFVNDWLAKKYPKDNQNQGQESTVTLKQFLGEEKAKQLLEESSKGAVEEIDILGKMPSADLRENLNALQGNLGEIDVSGTKNATVTITVPDGVTLKSWKINNDNIVDNKGELITTVTKDLTGSFTVSYVIEGTVPADSQVTVSVNGKEVGSQKVSELKAYKDYTAQVQKVMDAYEAAESVLDVLYPKNDSGKRNSQALSDFLEQPVTPLLVSLLKQAITDNVNKYKGTSPEETLQKLEASRDGLKTNLEEIKKTNDNLTSQITQDLDSLKKLQEQANSKKQGVDTEWTSTDSQLSALEGGLKSLVAQTSSAKSSSQSNIEQANSVNSIFSSFDKELETVKGNSEKLSTDAEGLMAKFEQELATNGDFVSSFIKVLNNAYKDGVPNETLMSFLASPVAQSASSVRATVNVYRPFTWILLLEVVALFTAYLFATQNIVGKMKDRFKLDKLEETDIVTVAILSGLSLVIGLAIGIISSSRLYVEKAYIPSWVLLVVLASFVLVQGQYLLLKHLKSIGMGLAFFMIISFVYLSNAIGTTASLTGLSALIKTFNILSILESGLSGYFDGRTVGVFMIGALIVLIIALTAVNIFVNKKPKMVEEGL</sequence>
<evidence type="ECO:0000256" key="3">
    <source>
        <dbReference type="ARBA" id="ARBA00020819"/>
    </source>
</evidence>
<dbReference type="Gene3D" id="3.40.1710.10">
    <property type="entry name" value="abc type-2 transporter like domain"/>
    <property type="match status" value="1"/>
</dbReference>
<feature type="coiled-coil region" evidence="10">
    <location>
        <begin position="582"/>
        <end position="623"/>
    </location>
</feature>
<keyword evidence="5 11" id="KW-0812">Transmembrane</keyword>
<keyword evidence="6 11" id="KW-1133">Transmembrane helix</keyword>
<feature type="coiled-coil region" evidence="10">
    <location>
        <begin position="312"/>
        <end position="346"/>
    </location>
</feature>
<dbReference type="RefSeq" id="WP_209629183.1">
    <property type="nucleotide sequence ID" value="NZ_PRDG01000008.1"/>
</dbReference>
<dbReference type="Gene3D" id="1.10.287.1490">
    <property type="match status" value="1"/>
</dbReference>
<comment type="similarity">
    <text evidence="2">Belongs to the EsaA family.</text>
</comment>
<protein>
    <recommendedName>
        <fullName evidence="3">Type VII secretion system accessory factor EsaA</fullName>
    </recommendedName>
</protein>
<evidence type="ECO:0000256" key="9">
    <source>
        <dbReference type="ARBA" id="ARBA00046722"/>
    </source>
</evidence>
<dbReference type="Proteomes" id="UP001519296">
    <property type="component" value="Unassembled WGS sequence"/>
</dbReference>
<reference evidence="12 13" key="1">
    <citation type="submission" date="2018-02" db="EMBL/GenBank/DDBJ databases">
        <title>Draft genome sequence of Streptococcus oricebi CCUG 70868T type strain.</title>
        <authorList>
            <person name="Mendez V."/>
            <person name="Salva-Serra F."/>
            <person name="Jaen-Luchoro D."/>
            <person name="Gonzales-Siles L."/>
            <person name="Karlsson R."/>
            <person name="Engstrom-Jakobsson H."/>
            <person name="Busquets A."/>
            <person name="Gomila M."/>
            <person name="Pineiro-Iglesias B."/>
            <person name="Bennasar-Figueras A."/>
            <person name="Seeger M."/>
            <person name="Moore E."/>
        </authorList>
    </citation>
    <scope>NUCLEOTIDE SEQUENCE [LARGE SCALE GENOMIC DNA]</scope>
    <source>
        <strain evidence="12 13">CCUG 70868</strain>
    </source>
</reference>
<comment type="caution">
    <text evidence="12">The sequence shown here is derived from an EMBL/GenBank/DDBJ whole genome shotgun (WGS) entry which is preliminary data.</text>
</comment>
<keyword evidence="13" id="KW-1185">Reference proteome</keyword>
<dbReference type="InterPro" id="IPR023838">
    <property type="entry name" value="T7SS_EsaA"/>
</dbReference>
<evidence type="ECO:0000313" key="12">
    <source>
        <dbReference type="EMBL" id="MBP2624321.1"/>
    </source>
</evidence>
<dbReference type="InterPro" id="IPR051328">
    <property type="entry name" value="T7SS_ABC-Transporter"/>
</dbReference>
<feature type="transmembrane region" description="Helical" evidence="11">
    <location>
        <begin position="12"/>
        <end position="29"/>
    </location>
</feature>
<keyword evidence="8 11" id="KW-0472">Membrane</keyword>
<gene>
    <name evidence="12" type="primary">esaA</name>
    <name evidence="12" type="ORF">C4K46_10370</name>
</gene>
<evidence type="ECO:0000256" key="8">
    <source>
        <dbReference type="ARBA" id="ARBA00023136"/>
    </source>
</evidence>
<feature type="transmembrane region" description="Helical" evidence="11">
    <location>
        <begin position="867"/>
        <end position="893"/>
    </location>
</feature>
<keyword evidence="4" id="KW-1003">Cell membrane</keyword>
<evidence type="ECO:0000256" key="4">
    <source>
        <dbReference type="ARBA" id="ARBA00022475"/>
    </source>
</evidence>
<evidence type="ECO:0000256" key="5">
    <source>
        <dbReference type="ARBA" id="ARBA00022692"/>
    </source>
</evidence>
<organism evidence="12 13">
    <name type="scientific">Streptococcus oricebi</name>
    <dbReference type="NCBI Taxonomy" id="1547447"/>
    <lineage>
        <taxon>Bacteria</taxon>
        <taxon>Bacillati</taxon>
        <taxon>Bacillota</taxon>
        <taxon>Bacilli</taxon>
        <taxon>Lactobacillales</taxon>
        <taxon>Streptococcaceae</taxon>
        <taxon>Streptococcus</taxon>
    </lineage>
</organism>
<evidence type="ECO:0000256" key="11">
    <source>
        <dbReference type="SAM" id="Phobius"/>
    </source>
</evidence>
<dbReference type="NCBIfam" id="TIGR03929">
    <property type="entry name" value="T7_esaA_Nterm"/>
    <property type="match status" value="1"/>
</dbReference>
<dbReference type="InterPro" id="IPR036259">
    <property type="entry name" value="MFS_trans_sf"/>
</dbReference>
<dbReference type="PANTHER" id="PTHR43077">
    <property type="entry name" value="TRANSPORT PERMEASE YVFS-RELATED"/>
    <property type="match status" value="1"/>
</dbReference>
<keyword evidence="7" id="KW-0843">Virulence</keyword>
<keyword evidence="10" id="KW-0175">Coiled coil</keyword>
<comment type="subunit">
    <text evidence="9">Homodimer. Interacts with EssB.</text>
</comment>
<evidence type="ECO:0000256" key="10">
    <source>
        <dbReference type="SAM" id="Coils"/>
    </source>
</evidence>